<gene>
    <name evidence="5 9" type="primary">rplB</name>
    <name evidence="9" type="ORF">IPO85_19560</name>
</gene>
<feature type="region of interest" description="Disordered" evidence="6">
    <location>
        <begin position="28"/>
        <end position="59"/>
    </location>
</feature>
<feature type="region of interest" description="Disordered" evidence="6">
    <location>
        <begin position="226"/>
        <end position="275"/>
    </location>
</feature>
<keyword evidence="5" id="KW-0699">rRNA-binding</keyword>
<evidence type="ECO:0000259" key="8">
    <source>
        <dbReference type="SMART" id="SM01383"/>
    </source>
</evidence>
<dbReference type="GO" id="GO:0016740">
    <property type="term" value="F:transferase activity"/>
    <property type="evidence" value="ECO:0007669"/>
    <property type="project" value="InterPro"/>
</dbReference>
<dbReference type="GO" id="GO:0015934">
    <property type="term" value="C:large ribosomal subunit"/>
    <property type="evidence" value="ECO:0007669"/>
    <property type="project" value="InterPro"/>
</dbReference>
<dbReference type="FunFam" id="2.30.30.30:FF:000001">
    <property type="entry name" value="50S ribosomal protein L2"/>
    <property type="match status" value="1"/>
</dbReference>
<name>A0A9D7SCZ9_9BACT</name>
<evidence type="ECO:0000256" key="3">
    <source>
        <dbReference type="ARBA" id="ARBA00023274"/>
    </source>
</evidence>
<comment type="similarity">
    <text evidence="1 5">Belongs to the universal ribosomal protein uL2 family.</text>
</comment>
<dbReference type="HAMAP" id="MF_01320_B">
    <property type="entry name" value="Ribosomal_uL2_B"/>
    <property type="match status" value="1"/>
</dbReference>
<protein>
    <recommendedName>
        <fullName evidence="4 5">Large ribosomal subunit protein uL2</fullName>
    </recommendedName>
</protein>
<proteinExistence type="inferred from homology"/>
<dbReference type="PANTHER" id="PTHR13691">
    <property type="entry name" value="RIBOSOMAL PROTEIN L2"/>
    <property type="match status" value="1"/>
</dbReference>
<dbReference type="Proteomes" id="UP000808349">
    <property type="component" value="Unassembled WGS sequence"/>
</dbReference>
<dbReference type="InterPro" id="IPR005880">
    <property type="entry name" value="Ribosomal_uL2_bac/org-type"/>
</dbReference>
<keyword evidence="3 5" id="KW-0687">Ribonucleoprotein</keyword>
<reference evidence="9 10" key="1">
    <citation type="submission" date="2020-10" db="EMBL/GenBank/DDBJ databases">
        <title>Connecting structure to function with the recovery of over 1000 high-quality activated sludge metagenome-assembled genomes encoding full-length rRNA genes using long-read sequencing.</title>
        <authorList>
            <person name="Singleton C.M."/>
            <person name="Petriglieri F."/>
            <person name="Kristensen J.M."/>
            <person name="Kirkegaard R.H."/>
            <person name="Michaelsen T.Y."/>
            <person name="Andersen M.H."/>
            <person name="Karst S.M."/>
            <person name="Dueholm M.S."/>
            <person name="Nielsen P.H."/>
            <person name="Albertsen M."/>
        </authorList>
    </citation>
    <scope>NUCLEOTIDE SEQUENCE [LARGE SCALE GENOMIC DNA]</scope>
    <source>
        <strain evidence="9">Ribe_18-Q3-R11-54_BAT3C.373</strain>
    </source>
</reference>
<dbReference type="SMART" id="SM01383">
    <property type="entry name" value="Ribosomal_L2"/>
    <property type="match status" value="1"/>
</dbReference>
<dbReference type="InterPro" id="IPR012340">
    <property type="entry name" value="NA-bd_OB-fold"/>
</dbReference>
<dbReference type="Gene3D" id="2.40.50.140">
    <property type="entry name" value="Nucleic acid-binding proteins"/>
    <property type="match status" value="1"/>
</dbReference>
<comment type="caution">
    <text evidence="9">The sequence shown here is derived from an EMBL/GenBank/DDBJ whole genome shotgun (WGS) entry which is preliminary data.</text>
</comment>
<feature type="domain" description="Large ribosomal subunit protein uL2 C-terminal" evidence="7">
    <location>
        <begin position="124"/>
        <end position="251"/>
    </location>
</feature>
<dbReference type="InterPro" id="IPR022669">
    <property type="entry name" value="Ribosomal_uL2_C"/>
</dbReference>
<dbReference type="Pfam" id="PF00181">
    <property type="entry name" value="Ribosomal_L2_N"/>
    <property type="match status" value="1"/>
</dbReference>
<evidence type="ECO:0000313" key="9">
    <source>
        <dbReference type="EMBL" id="MBK9719669.1"/>
    </source>
</evidence>
<evidence type="ECO:0000256" key="5">
    <source>
        <dbReference type="HAMAP-Rule" id="MF_01320"/>
    </source>
</evidence>
<dbReference type="GO" id="GO:0003735">
    <property type="term" value="F:structural constituent of ribosome"/>
    <property type="evidence" value="ECO:0007669"/>
    <property type="project" value="InterPro"/>
</dbReference>
<dbReference type="SMART" id="SM01382">
    <property type="entry name" value="Ribosomal_L2_C"/>
    <property type="match status" value="1"/>
</dbReference>
<evidence type="ECO:0000256" key="6">
    <source>
        <dbReference type="SAM" id="MobiDB-lite"/>
    </source>
</evidence>
<dbReference type="Gene3D" id="4.10.950.10">
    <property type="entry name" value="Ribosomal protein L2, domain 3"/>
    <property type="match status" value="1"/>
</dbReference>
<keyword evidence="5" id="KW-0694">RNA-binding</keyword>
<dbReference type="InterPro" id="IPR002171">
    <property type="entry name" value="Ribosomal_uL2"/>
</dbReference>
<sequence length="275" mass="29750">MGVRKFNPVTPGTRFRIANTFEELTTATPEKSLISSKHSSGGRNNQGRMTIRNRGGGHKKKYRVIDFNRDKDGIPATVHSIEYDPNRTAFIALLHYADGEKRYIIAPQGLKVGTKVLSGPGSAPEIGNSLPLSEVPLGSNIHSVELHPGQGAAMVRSAGTSAVMMGKEDKYASIKMPSGEIRRVLVSCRATIGSTSNPDHSLEAIGKAGRYRWMGWKSRVRGVAMNPVDHPMGGGEGRSSGGQPRSRSGQFAKGLKTRSPHKHSDTLIITKRKSK</sequence>
<dbReference type="SUPFAM" id="SSF50249">
    <property type="entry name" value="Nucleic acid-binding proteins"/>
    <property type="match status" value="1"/>
</dbReference>
<dbReference type="AlphaFoldDB" id="A0A9D7SCZ9"/>
<dbReference type="InterPro" id="IPR014722">
    <property type="entry name" value="Rib_uL2_dom2"/>
</dbReference>
<dbReference type="InterPro" id="IPR014726">
    <property type="entry name" value="Ribosomal_uL2_dom3"/>
</dbReference>
<dbReference type="PIRSF" id="PIRSF002158">
    <property type="entry name" value="Ribosomal_L2"/>
    <property type="match status" value="1"/>
</dbReference>
<dbReference type="FunFam" id="4.10.950.10:FF:000001">
    <property type="entry name" value="50S ribosomal protein L2"/>
    <property type="match status" value="1"/>
</dbReference>
<dbReference type="SUPFAM" id="SSF50104">
    <property type="entry name" value="Translation proteins SH3-like domain"/>
    <property type="match status" value="1"/>
</dbReference>
<evidence type="ECO:0000256" key="1">
    <source>
        <dbReference type="ARBA" id="ARBA00005636"/>
    </source>
</evidence>
<dbReference type="InterPro" id="IPR022666">
    <property type="entry name" value="Ribosomal_uL2_RNA-bd_dom"/>
</dbReference>
<accession>A0A9D7SCZ9</accession>
<evidence type="ECO:0000259" key="7">
    <source>
        <dbReference type="SMART" id="SM01382"/>
    </source>
</evidence>
<comment type="function">
    <text evidence="5">One of the primary rRNA binding proteins. Required for association of the 30S and 50S subunits to form the 70S ribosome, for tRNA binding and peptide bond formation. It has been suggested to have peptidyltransferase activity; this is somewhat controversial. Makes several contacts with the 16S rRNA in the 70S ribosome.</text>
</comment>
<dbReference type="PANTHER" id="PTHR13691:SF5">
    <property type="entry name" value="LARGE RIBOSOMAL SUBUNIT PROTEIN UL2M"/>
    <property type="match status" value="1"/>
</dbReference>
<dbReference type="NCBIfam" id="TIGR01171">
    <property type="entry name" value="rplB_bact"/>
    <property type="match status" value="1"/>
</dbReference>
<dbReference type="InterPro" id="IPR008991">
    <property type="entry name" value="Translation_prot_SH3-like_sf"/>
</dbReference>
<evidence type="ECO:0000313" key="10">
    <source>
        <dbReference type="Proteomes" id="UP000808349"/>
    </source>
</evidence>
<dbReference type="Gene3D" id="2.30.30.30">
    <property type="match status" value="1"/>
</dbReference>
<comment type="subunit">
    <text evidence="5">Part of the 50S ribosomal subunit. Forms a bridge to the 30S subunit in the 70S ribosome.</text>
</comment>
<dbReference type="FunFam" id="2.40.50.140:FF:000003">
    <property type="entry name" value="50S ribosomal protein L2"/>
    <property type="match status" value="1"/>
</dbReference>
<feature type="domain" description="Large ribosomal subunit protein uL2 RNA-binding" evidence="8">
    <location>
        <begin position="42"/>
        <end position="118"/>
    </location>
</feature>
<dbReference type="GO" id="GO:0002181">
    <property type="term" value="P:cytoplasmic translation"/>
    <property type="evidence" value="ECO:0007669"/>
    <property type="project" value="TreeGrafter"/>
</dbReference>
<keyword evidence="2 5" id="KW-0689">Ribosomal protein</keyword>
<dbReference type="GO" id="GO:0019843">
    <property type="term" value="F:rRNA binding"/>
    <property type="evidence" value="ECO:0007669"/>
    <property type="project" value="UniProtKB-UniRule"/>
</dbReference>
<dbReference type="EMBL" id="JADKFW010000021">
    <property type="protein sequence ID" value="MBK9719669.1"/>
    <property type="molecule type" value="Genomic_DNA"/>
</dbReference>
<evidence type="ECO:0000256" key="4">
    <source>
        <dbReference type="ARBA" id="ARBA00035242"/>
    </source>
</evidence>
<feature type="compositionally biased region" description="Polar residues" evidence="6">
    <location>
        <begin position="28"/>
        <end position="48"/>
    </location>
</feature>
<evidence type="ECO:0000256" key="2">
    <source>
        <dbReference type="ARBA" id="ARBA00022980"/>
    </source>
</evidence>
<organism evidence="9 10">
    <name type="scientific">Candidatus Defluviibacterium haderslevense</name>
    <dbReference type="NCBI Taxonomy" id="2981993"/>
    <lineage>
        <taxon>Bacteria</taxon>
        <taxon>Pseudomonadati</taxon>
        <taxon>Bacteroidota</taxon>
        <taxon>Saprospiria</taxon>
        <taxon>Saprospirales</taxon>
        <taxon>Saprospiraceae</taxon>
        <taxon>Candidatus Defluviibacterium</taxon>
    </lineage>
</organism>
<dbReference type="Pfam" id="PF03947">
    <property type="entry name" value="Ribosomal_L2_C"/>
    <property type="match status" value="1"/>
</dbReference>